<evidence type="ECO:0000313" key="3">
    <source>
        <dbReference type="Proteomes" id="UP000248014"/>
    </source>
</evidence>
<protein>
    <submittedName>
        <fullName evidence="2">Purine-binding chemotaxis protein CheW</fullName>
    </submittedName>
</protein>
<proteinExistence type="predicted"/>
<evidence type="ECO:0000259" key="1">
    <source>
        <dbReference type="PROSITE" id="PS50851"/>
    </source>
</evidence>
<sequence length="149" mass="16091">MDMQIITFEIDGKMLGVDIMAVREIRAWSPTTPIPSAPPFVRGVVNLRGTVLPVVDLSERLGWGRVEPSERNVIMVLEIEQQLCGMIVDCVNDIVTIQAGSLQPPPEMGSINGENPLEGLASVDDRMAMVLKLRYMGAGTAISSLAEAA</sequence>
<dbReference type="GO" id="GO:0005829">
    <property type="term" value="C:cytosol"/>
    <property type="evidence" value="ECO:0007669"/>
    <property type="project" value="TreeGrafter"/>
</dbReference>
<dbReference type="PANTHER" id="PTHR22617:SF23">
    <property type="entry name" value="CHEMOTAXIS PROTEIN CHEW"/>
    <property type="match status" value="1"/>
</dbReference>
<organism evidence="2 3">
    <name type="scientific">Blastomonas natatoria</name>
    <dbReference type="NCBI Taxonomy" id="34015"/>
    <lineage>
        <taxon>Bacteria</taxon>
        <taxon>Pseudomonadati</taxon>
        <taxon>Pseudomonadota</taxon>
        <taxon>Alphaproteobacteria</taxon>
        <taxon>Sphingomonadales</taxon>
        <taxon>Sphingomonadaceae</taxon>
        <taxon>Blastomonas</taxon>
    </lineage>
</organism>
<dbReference type="Gene3D" id="2.40.50.180">
    <property type="entry name" value="CheA-289, Domain 4"/>
    <property type="match status" value="1"/>
</dbReference>
<dbReference type="SMART" id="SM00260">
    <property type="entry name" value="CheW"/>
    <property type="match status" value="1"/>
</dbReference>
<dbReference type="GO" id="GO:0006935">
    <property type="term" value="P:chemotaxis"/>
    <property type="evidence" value="ECO:0007669"/>
    <property type="project" value="InterPro"/>
</dbReference>
<gene>
    <name evidence="2" type="ORF">C7451_12035</name>
</gene>
<dbReference type="InterPro" id="IPR039315">
    <property type="entry name" value="CheW"/>
</dbReference>
<reference evidence="2 3" key="1">
    <citation type="submission" date="2018-05" db="EMBL/GenBank/DDBJ databases">
        <title>Genomic Encyclopedia of Type Strains, Phase IV (KMG-IV): sequencing the most valuable type-strain genomes for metagenomic binning, comparative biology and taxonomic classification.</title>
        <authorList>
            <person name="Goeker M."/>
        </authorList>
    </citation>
    <scope>NUCLEOTIDE SEQUENCE [LARGE SCALE GENOMIC DNA]</scope>
    <source>
        <strain evidence="2 3">DSM 3183</strain>
    </source>
</reference>
<evidence type="ECO:0000313" key="2">
    <source>
        <dbReference type="EMBL" id="PXW68174.1"/>
    </source>
</evidence>
<keyword evidence="3" id="KW-1185">Reference proteome</keyword>
<dbReference type="EMBL" id="QJJM01000020">
    <property type="protein sequence ID" value="PXW68174.1"/>
    <property type="molecule type" value="Genomic_DNA"/>
</dbReference>
<dbReference type="OrthoDB" id="3291462at2"/>
<dbReference type="PROSITE" id="PS50851">
    <property type="entry name" value="CHEW"/>
    <property type="match status" value="1"/>
</dbReference>
<comment type="caution">
    <text evidence="2">The sequence shown here is derived from an EMBL/GenBank/DDBJ whole genome shotgun (WGS) entry which is preliminary data.</text>
</comment>
<dbReference type="GO" id="GO:0007165">
    <property type="term" value="P:signal transduction"/>
    <property type="evidence" value="ECO:0007669"/>
    <property type="project" value="InterPro"/>
</dbReference>
<dbReference type="AlphaFoldDB" id="A0A2V3UNU6"/>
<feature type="domain" description="CheW-like" evidence="1">
    <location>
        <begin position="2"/>
        <end position="142"/>
    </location>
</feature>
<dbReference type="Proteomes" id="UP000248014">
    <property type="component" value="Unassembled WGS sequence"/>
</dbReference>
<dbReference type="RefSeq" id="WP_110300304.1">
    <property type="nucleotide sequence ID" value="NZ_QJJM01000020.1"/>
</dbReference>
<accession>A0A2V3UNU6</accession>
<dbReference type="Gene3D" id="2.30.30.40">
    <property type="entry name" value="SH3 Domains"/>
    <property type="match status" value="1"/>
</dbReference>
<dbReference type="InterPro" id="IPR002545">
    <property type="entry name" value="CheW-lke_dom"/>
</dbReference>
<dbReference type="InterPro" id="IPR036061">
    <property type="entry name" value="CheW-like_dom_sf"/>
</dbReference>
<name>A0A2V3UNU6_9SPHN</name>
<dbReference type="PANTHER" id="PTHR22617">
    <property type="entry name" value="CHEMOTAXIS SENSOR HISTIDINE KINASE-RELATED"/>
    <property type="match status" value="1"/>
</dbReference>
<dbReference type="Pfam" id="PF01584">
    <property type="entry name" value="CheW"/>
    <property type="match status" value="1"/>
</dbReference>
<dbReference type="SUPFAM" id="SSF50341">
    <property type="entry name" value="CheW-like"/>
    <property type="match status" value="1"/>
</dbReference>